<feature type="chain" id="PRO_5046428404" description="Outer membrane protein assembly factor BamE" evidence="5">
    <location>
        <begin position="21"/>
        <end position="119"/>
    </location>
</feature>
<sequence>MRLKSLIAAAAFSLSLSGCSAIYDKIVFQIDVAQGNFVEAEQIDKLSLGMTKEQVSYVMGSPMLIDTFDSNKWYYLYYFKPGGEKSEQSQMELVFGNDKLIRVSGDPALTDKFSDQQLN</sequence>
<keyword evidence="4" id="KW-0564">Palmitate</keyword>
<keyword evidence="8" id="KW-1185">Reference proteome</keyword>
<evidence type="ECO:0000313" key="7">
    <source>
        <dbReference type="EMBL" id="MCE2593757.1"/>
    </source>
</evidence>
<evidence type="ECO:0000256" key="2">
    <source>
        <dbReference type="ARBA" id="ARBA00023136"/>
    </source>
</evidence>
<comment type="caution">
    <text evidence="7">The sequence shown here is derived from an EMBL/GenBank/DDBJ whole genome shotgun (WGS) entry which is preliminary data.</text>
</comment>
<evidence type="ECO:0000313" key="8">
    <source>
        <dbReference type="Proteomes" id="UP001201273"/>
    </source>
</evidence>
<dbReference type="Proteomes" id="UP001201273">
    <property type="component" value="Unassembled WGS sequence"/>
</dbReference>
<proteinExistence type="inferred from homology"/>
<evidence type="ECO:0000256" key="4">
    <source>
        <dbReference type="HAMAP-Rule" id="MF_00925"/>
    </source>
</evidence>
<evidence type="ECO:0000256" key="1">
    <source>
        <dbReference type="ARBA" id="ARBA00022729"/>
    </source>
</evidence>
<protein>
    <recommendedName>
        <fullName evidence="4">Outer membrane protein assembly factor BamE</fullName>
    </recommendedName>
</protein>
<feature type="domain" description="Outer membrane protein assembly factor BamE" evidence="6">
    <location>
        <begin position="35"/>
        <end position="103"/>
    </location>
</feature>
<keyword evidence="3 4" id="KW-0998">Cell outer membrane</keyword>
<keyword evidence="2 4" id="KW-0472">Membrane</keyword>
<dbReference type="PANTHER" id="PTHR37482:SF1">
    <property type="entry name" value="OUTER MEMBRANE PROTEIN ASSEMBLY FACTOR BAME"/>
    <property type="match status" value="1"/>
</dbReference>
<reference evidence="7 8" key="1">
    <citation type="journal article" date="2022" name="Environ. Microbiol. Rep.">
        <title>Eco-phylogenetic analyses reveal divergent evolution of vitamin B12 metabolism in the marine bacterial family 'Psychromonadaceae'.</title>
        <authorList>
            <person name="Jin X."/>
            <person name="Yang Y."/>
            <person name="Cao H."/>
            <person name="Gao B."/>
            <person name="Zhao Z."/>
        </authorList>
    </citation>
    <scope>NUCLEOTIDE SEQUENCE [LARGE SCALE GENOMIC DNA]</scope>
    <source>
        <strain evidence="7 8">MKS20</strain>
    </source>
</reference>
<evidence type="ECO:0000256" key="5">
    <source>
        <dbReference type="SAM" id="SignalP"/>
    </source>
</evidence>
<dbReference type="HAMAP" id="MF_00925">
    <property type="entry name" value="OM_assembly_BamE"/>
    <property type="match status" value="1"/>
</dbReference>
<evidence type="ECO:0000259" key="6">
    <source>
        <dbReference type="Pfam" id="PF04355"/>
    </source>
</evidence>
<gene>
    <name evidence="4 7" type="primary">bamE</name>
    <name evidence="7" type="ORF">K6Y31_02880</name>
</gene>
<dbReference type="Pfam" id="PF04355">
    <property type="entry name" value="BamE"/>
    <property type="match status" value="1"/>
</dbReference>
<dbReference type="Gene3D" id="3.30.1450.10">
    <property type="match status" value="1"/>
</dbReference>
<keyword evidence="4" id="KW-0449">Lipoprotein</keyword>
<dbReference type="PANTHER" id="PTHR37482">
    <property type="entry name" value="OUTER MEMBRANE PROTEIN ASSEMBLY FACTOR BAME"/>
    <property type="match status" value="1"/>
</dbReference>
<dbReference type="PROSITE" id="PS51257">
    <property type="entry name" value="PROKAR_LIPOPROTEIN"/>
    <property type="match status" value="1"/>
</dbReference>
<evidence type="ECO:0000256" key="3">
    <source>
        <dbReference type="ARBA" id="ARBA00023237"/>
    </source>
</evidence>
<name>A0ABS8W6N9_9GAMM</name>
<feature type="signal peptide" evidence="5">
    <location>
        <begin position="1"/>
        <end position="20"/>
    </location>
</feature>
<comment type="subunit">
    <text evidence="4">Part of the Bam complex.</text>
</comment>
<organism evidence="7 8">
    <name type="scientific">Motilimonas cestriensis</name>
    <dbReference type="NCBI Taxonomy" id="2742685"/>
    <lineage>
        <taxon>Bacteria</taxon>
        <taxon>Pseudomonadati</taxon>
        <taxon>Pseudomonadota</taxon>
        <taxon>Gammaproteobacteria</taxon>
        <taxon>Alteromonadales</taxon>
        <taxon>Alteromonadales genera incertae sedis</taxon>
        <taxon>Motilimonas</taxon>
    </lineage>
</organism>
<dbReference type="EMBL" id="JAIMJA010000002">
    <property type="protein sequence ID" value="MCE2593757.1"/>
    <property type="molecule type" value="Genomic_DNA"/>
</dbReference>
<dbReference type="InterPro" id="IPR037873">
    <property type="entry name" value="BamE-like"/>
</dbReference>
<accession>A0ABS8W6N9</accession>
<dbReference type="InterPro" id="IPR007450">
    <property type="entry name" value="BamE_dom"/>
</dbReference>
<comment type="similarity">
    <text evidence="4">Belongs to the BamE family.</text>
</comment>
<dbReference type="InterPro" id="IPR026592">
    <property type="entry name" value="BamE"/>
</dbReference>
<keyword evidence="1 4" id="KW-0732">Signal</keyword>
<dbReference type="RefSeq" id="WP_233051339.1">
    <property type="nucleotide sequence ID" value="NZ_JAIMJA010000002.1"/>
</dbReference>
<comment type="function">
    <text evidence="4">Part of the outer membrane protein assembly complex, which is involved in assembly and insertion of beta-barrel proteins into the outer membrane.</text>
</comment>
<comment type="subcellular location">
    <subcellularLocation>
        <location evidence="4">Cell outer membrane</location>
        <topology evidence="4">Lipid-anchor</topology>
    </subcellularLocation>
</comment>